<dbReference type="FunFam" id="1.10.760.10:FF:000003">
    <property type="entry name" value="Cbb3-type cytochrome c oxidase subunit II"/>
    <property type="match status" value="1"/>
</dbReference>
<dbReference type="EC" id="1.9.3.1" evidence="7"/>
<dbReference type="GO" id="GO:0020037">
    <property type="term" value="F:heme binding"/>
    <property type="evidence" value="ECO:0007669"/>
    <property type="project" value="InterPro"/>
</dbReference>
<dbReference type="SUPFAM" id="SSF46626">
    <property type="entry name" value="Cytochrome c"/>
    <property type="match status" value="1"/>
</dbReference>
<evidence type="ECO:0000256" key="5">
    <source>
        <dbReference type="SAM" id="Phobius"/>
    </source>
</evidence>
<dbReference type="NCBIfam" id="NF011055">
    <property type="entry name" value="PRK14487.1"/>
    <property type="match status" value="1"/>
</dbReference>
<proteinExistence type="predicted"/>
<evidence type="ECO:0000256" key="1">
    <source>
        <dbReference type="ARBA" id="ARBA00022617"/>
    </source>
</evidence>
<evidence type="ECO:0000256" key="2">
    <source>
        <dbReference type="ARBA" id="ARBA00022723"/>
    </source>
</evidence>
<sequence>MKFNHELIEKNVGLLAIFTVIAISFGGLVQITPLIFQKDTTEPVEGLIPYTALQIEGRDIYVREGCYNCHSQMIRPLRAETERYGHYSVAGESVWDHPFQWGSKRTGPDLARVGGRYSDRWHEVHLLNPRDVVPQSNMPGFPWLAENKLDGVLTGDKMTILRNLHKGGYKGGGKEGNDLYTDEEVAGAQKAVEGKTEMQALIAYLQSLGHALK</sequence>
<dbReference type="GO" id="GO:0016491">
    <property type="term" value="F:oxidoreductase activity"/>
    <property type="evidence" value="ECO:0007669"/>
    <property type="project" value="UniProtKB-KW"/>
</dbReference>
<protein>
    <submittedName>
        <fullName evidence="7">Cytochrome-c oxidase, cbb3-type subunit II</fullName>
        <ecNumber evidence="7">1.9.3.1</ecNumber>
    </submittedName>
</protein>
<evidence type="ECO:0000313" key="8">
    <source>
        <dbReference type="Proteomes" id="UP000278035"/>
    </source>
</evidence>
<name>A0A3G8LV08_9GAMM</name>
<dbReference type="InterPro" id="IPR036909">
    <property type="entry name" value="Cyt_c-like_dom_sf"/>
</dbReference>
<dbReference type="GO" id="GO:0009055">
    <property type="term" value="F:electron transfer activity"/>
    <property type="evidence" value="ECO:0007669"/>
    <property type="project" value="InterPro"/>
</dbReference>
<keyword evidence="5" id="KW-0472">Membrane</keyword>
<reference evidence="8" key="1">
    <citation type="submission" date="2018-11" db="EMBL/GenBank/DDBJ databases">
        <title>Shewanella sp. M2.</title>
        <authorList>
            <person name="Hwang Y.J."/>
            <person name="Hwang C.Y."/>
        </authorList>
    </citation>
    <scope>NUCLEOTIDE SEQUENCE [LARGE SCALE GENOMIC DNA]</scope>
    <source>
        <strain evidence="8">LMG 19866</strain>
    </source>
</reference>
<dbReference type="Gene3D" id="6.10.250.2250">
    <property type="match status" value="1"/>
</dbReference>
<keyword evidence="5" id="KW-1133">Transmembrane helix</keyword>
<dbReference type="RefSeq" id="WP_124730890.1">
    <property type="nucleotide sequence ID" value="NZ_CBCSKC010000009.1"/>
</dbReference>
<dbReference type="EMBL" id="CP034015">
    <property type="protein sequence ID" value="AZG73337.1"/>
    <property type="molecule type" value="Genomic_DNA"/>
</dbReference>
<dbReference type="InterPro" id="IPR003468">
    <property type="entry name" value="Cyt_c_oxidase_monohaem-su/FixO"/>
</dbReference>
<keyword evidence="1 4" id="KW-0349">Heme</keyword>
<dbReference type="AlphaFoldDB" id="A0A3G8LV08"/>
<dbReference type="OrthoDB" id="9805440at2"/>
<evidence type="ECO:0000256" key="3">
    <source>
        <dbReference type="ARBA" id="ARBA00023004"/>
    </source>
</evidence>
<gene>
    <name evidence="7" type="primary">ccoO</name>
    <name evidence="7" type="ORF">EGC82_11530</name>
</gene>
<dbReference type="Pfam" id="PF02433">
    <property type="entry name" value="FixO"/>
    <property type="match status" value="1"/>
</dbReference>
<accession>A0A3G8LV08</accession>
<keyword evidence="2 4" id="KW-0479">Metal-binding</keyword>
<keyword evidence="8" id="KW-1185">Reference proteome</keyword>
<keyword evidence="5" id="KW-0812">Transmembrane</keyword>
<evidence type="ECO:0000256" key="4">
    <source>
        <dbReference type="PROSITE-ProRule" id="PRU00433"/>
    </source>
</evidence>
<dbReference type="PROSITE" id="PS51007">
    <property type="entry name" value="CYTC"/>
    <property type="match status" value="1"/>
</dbReference>
<feature type="domain" description="Cytochrome c" evidence="6">
    <location>
        <begin position="52"/>
        <end position="209"/>
    </location>
</feature>
<dbReference type="NCBIfam" id="TIGR00781">
    <property type="entry name" value="ccoO"/>
    <property type="match status" value="1"/>
</dbReference>
<feature type="transmembrane region" description="Helical" evidence="5">
    <location>
        <begin position="12"/>
        <end position="36"/>
    </location>
</feature>
<dbReference type="Gene3D" id="1.10.760.10">
    <property type="entry name" value="Cytochrome c-like domain"/>
    <property type="match status" value="1"/>
</dbReference>
<dbReference type="KEGG" id="slj:EGC82_11530"/>
<keyword evidence="3 4" id="KW-0408">Iron</keyword>
<keyword evidence="7" id="KW-0560">Oxidoreductase</keyword>
<evidence type="ECO:0000313" key="7">
    <source>
        <dbReference type="EMBL" id="AZG73337.1"/>
    </source>
</evidence>
<organism evidence="7 8">
    <name type="scientific">Shewanella livingstonensis</name>
    <dbReference type="NCBI Taxonomy" id="150120"/>
    <lineage>
        <taxon>Bacteria</taxon>
        <taxon>Pseudomonadati</taxon>
        <taxon>Pseudomonadota</taxon>
        <taxon>Gammaproteobacteria</taxon>
        <taxon>Alteromonadales</taxon>
        <taxon>Shewanellaceae</taxon>
        <taxon>Shewanella</taxon>
    </lineage>
</organism>
<evidence type="ECO:0000259" key="6">
    <source>
        <dbReference type="PROSITE" id="PS51007"/>
    </source>
</evidence>
<dbReference type="Proteomes" id="UP000278035">
    <property type="component" value="Chromosome"/>
</dbReference>
<dbReference type="InterPro" id="IPR009056">
    <property type="entry name" value="Cyt_c-like_dom"/>
</dbReference>
<dbReference type="GO" id="GO:0046872">
    <property type="term" value="F:metal ion binding"/>
    <property type="evidence" value="ECO:0007669"/>
    <property type="project" value="UniProtKB-KW"/>
</dbReference>